<name>A0A9E7D3Z0_9HYPH</name>
<dbReference type="KEGG" id="apol:K9D25_00820"/>
<dbReference type="PANTHER" id="PTHR30348:SF4">
    <property type="entry name" value="DUF72 DOMAIN-CONTAINING PROTEIN"/>
    <property type="match status" value="1"/>
</dbReference>
<dbReference type="SUPFAM" id="SSF117396">
    <property type="entry name" value="TM1631-like"/>
    <property type="match status" value="1"/>
</dbReference>
<dbReference type="InterPro" id="IPR002763">
    <property type="entry name" value="DUF72"/>
</dbReference>
<organism evidence="1 2">
    <name type="scientific">Ancylobacter polymorphus</name>
    <dbReference type="NCBI Taxonomy" id="223390"/>
    <lineage>
        <taxon>Bacteria</taxon>
        <taxon>Pseudomonadati</taxon>
        <taxon>Pseudomonadota</taxon>
        <taxon>Alphaproteobacteria</taxon>
        <taxon>Hyphomicrobiales</taxon>
        <taxon>Xanthobacteraceae</taxon>
        <taxon>Ancylobacter</taxon>
    </lineage>
</organism>
<dbReference type="InterPro" id="IPR036520">
    <property type="entry name" value="UPF0759_sf"/>
</dbReference>
<dbReference type="Proteomes" id="UP000831684">
    <property type="component" value="Chromosome"/>
</dbReference>
<dbReference type="Gene3D" id="3.20.20.410">
    <property type="entry name" value="Protein of unknown function UPF0759"/>
    <property type="match status" value="1"/>
</dbReference>
<dbReference type="PANTHER" id="PTHR30348">
    <property type="entry name" value="UNCHARACTERIZED PROTEIN YECE"/>
    <property type="match status" value="1"/>
</dbReference>
<proteinExistence type="predicted"/>
<sequence>MSETGAPEEPSTGQSRRRAAIRIGVSGWTYAPWRGHFYPKGLTQARELSYAARQFPTLEINGTFYGLQRPEVFERWAQSTPDAFVFAVKGSRFITHTKRLRDVRLPLANFLASGLLNLGVKMGPLLWQLPPTLRFDPALIGEFLALLPKDTEAAARLAGQHDARVDGRAAVDIDFSRPLRHAVEIRHESFRTSAFVDLLREHGVALVCADTVKWPRLMDLTADFAYCRLHGSTELYRSRYPDDELALWAQRIGAWAEGKEMPDGDFAGAPTLDRRRREVFVFFDNTDKRHAPEDARRLMEMLDLRWEAGEEPAG</sequence>
<evidence type="ECO:0000313" key="2">
    <source>
        <dbReference type="Proteomes" id="UP000831684"/>
    </source>
</evidence>
<protein>
    <submittedName>
        <fullName evidence="1">DUF72 domain-containing protein</fullName>
    </submittedName>
</protein>
<gene>
    <name evidence="1" type="ORF">K9D25_00820</name>
</gene>
<reference evidence="1" key="1">
    <citation type="submission" date="2021-09" db="EMBL/GenBank/DDBJ databases">
        <title>Network and meta-omics reveal the key degrader and cooperation patterns in an efficient 1,4-dioxane-degrading microbial community.</title>
        <authorList>
            <person name="Dai C."/>
        </authorList>
    </citation>
    <scope>NUCLEOTIDE SEQUENCE</scope>
    <source>
        <strain evidence="1">ZM13</strain>
    </source>
</reference>
<dbReference type="RefSeq" id="WP_244378315.1">
    <property type="nucleotide sequence ID" value="NZ_CP083239.1"/>
</dbReference>
<dbReference type="Pfam" id="PF01904">
    <property type="entry name" value="DUF72"/>
    <property type="match status" value="1"/>
</dbReference>
<accession>A0A9E7D3Z0</accession>
<evidence type="ECO:0000313" key="1">
    <source>
        <dbReference type="EMBL" id="UOK71302.1"/>
    </source>
</evidence>
<dbReference type="AlphaFoldDB" id="A0A9E7D3Z0"/>
<dbReference type="EMBL" id="CP083239">
    <property type="protein sequence ID" value="UOK71302.1"/>
    <property type="molecule type" value="Genomic_DNA"/>
</dbReference>